<dbReference type="InterPro" id="IPR009061">
    <property type="entry name" value="DNA-bd_dom_put_sf"/>
</dbReference>
<accession>A0A941B2F1</accession>
<dbReference type="RefSeq" id="WP_210881662.1">
    <property type="nucleotide sequence ID" value="NZ_JAGPYQ010000001.1"/>
</dbReference>
<dbReference type="Proteomes" id="UP000677413">
    <property type="component" value="Unassembled WGS sequence"/>
</dbReference>
<dbReference type="SUPFAM" id="SSF46955">
    <property type="entry name" value="Putative DNA-binding domain"/>
    <property type="match status" value="1"/>
</dbReference>
<name>A0A941B2F1_9ACTN</name>
<gene>
    <name evidence="2" type="ORF">J8N05_07465</name>
</gene>
<dbReference type="AlphaFoldDB" id="A0A941B2F1"/>
<reference evidence="2 3" key="1">
    <citation type="submission" date="2021-04" db="EMBL/GenBank/DDBJ databases">
        <authorList>
            <person name="Tang X."/>
            <person name="Zhou X."/>
            <person name="Chen X."/>
            <person name="Cernava T."/>
            <person name="Zhang C."/>
        </authorList>
    </citation>
    <scope>NUCLEOTIDE SEQUENCE [LARGE SCALE GENOMIC DNA]</scope>
    <source>
        <strain evidence="2 3">BH-SS-21</strain>
    </source>
</reference>
<keyword evidence="3" id="KW-1185">Reference proteome</keyword>
<organism evidence="2 3">
    <name type="scientific">Streptomyces liliiviolaceus</name>
    <dbReference type="NCBI Taxonomy" id="2823109"/>
    <lineage>
        <taxon>Bacteria</taxon>
        <taxon>Bacillati</taxon>
        <taxon>Actinomycetota</taxon>
        <taxon>Actinomycetes</taxon>
        <taxon>Kitasatosporales</taxon>
        <taxon>Streptomycetaceae</taxon>
        <taxon>Streptomyces</taxon>
    </lineage>
</organism>
<proteinExistence type="predicted"/>
<comment type="caution">
    <text evidence="2">The sequence shown here is derived from an EMBL/GenBank/DDBJ whole genome shotgun (WGS) entry which is preliminary data.</text>
</comment>
<dbReference type="Gene3D" id="1.10.1660.10">
    <property type="match status" value="1"/>
</dbReference>
<protein>
    <submittedName>
        <fullName evidence="2">Helix-turn-helix domain-containing protein</fullName>
    </submittedName>
</protein>
<dbReference type="InterPro" id="IPR041657">
    <property type="entry name" value="HTH_17"/>
</dbReference>
<feature type="domain" description="Helix-turn-helix" evidence="1">
    <location>
        <begin position="18"/>
        <end position="61"/>
    </location>
</feature>
<dbReference type="Pfam" id="PF12728">
    <property type="entry name" value="HTH_17"/>
    <property type="match status" value="1"/>
</dbReference>
<sequence length="81" mass="8981">MNGTPRSTRHSTPNTALITTELAADEAGVTTATIRKWVQRGHLRSAGSQGRRHLFRLEDVFAAERTTYRARRPAGPNRPLA</sequence>
<dbReference type="EMBL" id="JAGPYQ010000001">
    <property type="protein sequence ID" value="MBQ0848050.1"/>
    <property type="molecule type" value="Genomic_DNA"/>
</dbReference>
<evidence type="ECO:0000259" key="1">
    <source>
        <dbReference type="Pfam" id="PF12728"/>
    </source>
</evidence>
<evidence type="ECO:0000313" key="2">
    <source>
        <dbReference type="EMBL" id="MBQ0848050.1"/>
    </source>
</evidence>
<evidence type="ECO:0000313" key="3">
    <source>
        <dbReference type="Proteomes" id="UP000677413"/>
    </source>
</evidence>